<accession>A0A6J6NFI4</accession>
<reference evidence="2" key="1">
    <citation type="submission" date="2020-05" db="EMBL/GenBank/DDBJ databases">
        <authorList>
            <person name="Chiriac C."/>
            <person name="Salcher M."/>
            <person name="Ghai R."/>
            <person name="Kavagutti S V."/>
        </authorList>
    </citation>
    <scope>NUCLEOTIDE SEQUENCE</scope>
</reference>
<keyword evidence="1" id="KW-0472">Membrane</keyword>
<protein>
    <submittedName>
        <fullName evidence="2">Unannotated protein</fullName>
    </submittedName>
</protein>
<gene>
    <name evidence="2" type="ORF">UFOPK2360_00806</name>
</gene>
<evidence type="ECO:0000313" key="2">
    <source>
        <dbReference type="EMBL" id="CAB4684992.1"/>
    </source>
</evidence>
<dbReference type="AlphaFoldDB" id="A0A6J6NFI4"/>
<dbReference type="EMBL" id="CAEZXH010000043">
    <property type="protein sequence ID" value="CAB4684992.1"/>
    <property type="molecule type" value="Genomic_DNA"/>
</dbReference>
<proteinExistence type="predicted"/>
<feature type="transmembrane region" description="Helical" evidence="1">
    <location>
        <begin position="6"/>
        <end position="26"/>
    </location>
</feature>
<keyword evidence="1" id="KW-1133">Transmembrane helix</keyword>
<name>A0A6J6NFI4_9ZZZZ</name>
<sequence>MTGIPALINAFICGVTFAPPSIFTACTPASLKKRMEVCKACSGDCSKEPNGRSATTSARFVALTTARANGIISSTVTEIVFSPPKKLLPALSPTSKTGIPACSNISAVSCS</sequence>
<evidence type="ECO:0000256" key="1">
    <source>
        <dbReference type="SAM" id="Phobius"/>
    </source>
</evidence>
<keyword evidence="1" id="KW-0812">Transmembrane</keyword>
<organism evidence="2">
    <name type="scientific">freshwater metagenome</name>
    <dbReference type="NCBI Taxonomy" id="449393"/>
    <lineage>
        <taxon>unclassified sequences</taxon>
        <taxon>metagenomes</taxon>
        <taxon>ecological metagenomes</taxon>
    </lineage>
</organism>